<accession>A0A232ESB4</accession>
<dbReference type="GO" id="GO:0003676">
    <property type="term" value="F:nucleic acid binding"/>
    <property type="evidence" value="ECO:0007669"/>
    <property type="project" value="InterPro"/>
</dbReference>
<dbReference type="SUPFAM" id="SSF53098">
    <property type="entry name" value="Ribonuclease H-like"/>
    <property type="match status" value="1"/>
</dbReference>
<name>A0A232ESB4_9HYME</name>
<evidence type="ECO:0000313" key="2">
    <source>
        <dbReference type="Proteomes" id="UP000215335"/>
    </source>
</evidence>
<evidence type="ECO:0000313" key="1">
    <source>
        <dbReference type="EMBL" id="OXU21248.1"/>
    </source>
</evidence>
<organism evidence="1 2">
    <name type="scientific">Trichomalopsis sarcophagae</name>
    <dbReference type="NCBI Taxonomy" id="543379"/>
    <lineage>
        <taxon>Eukaryota</taxon>
        <taxon>Metazoa</taxon>
        <taxon>Ecdysozoa</taxon>
        <taxon>Arthropoda</taxon>
        <taxon>Hexapoda</taxon>
        <taxon>Insecta</taxon>
        <taxon>Pterygota</taxon>
        <taxon>Neoptera</taxon>
        <taxon>Endopterygota</taxon>
        <taxon>Hymenoptera</taxon>
        <taxon>Apocrita</taxon>
        <taxon>Proctotrupomorpha</taxon>
        <taxon>Chalcidoidea</taxon>
        <taxon>Pteromalidae</taxon>
        <taxon>Pteromalinae</taxon>
        <taxon>Trichomalopsis</taxon>
    </lineage>
</organism>
<dbReference type="OrthoDB" id="6751099at2759"/>
<dbReference type="InterPro" id="IPR012337">
    <property type="entry name" value="RNaseH-like_sf"/>
</dbReference>
<dbReference type="EMBL" id="NNAY01002449">
    <property type="protein sequence ID" value="OXU21248.1"/>
    <property type="molecule type" value="Genomic_DNA"/>
</dbReference>
<gene>
    <name evidence="1" type="ORF">TSAR_015359</name>
</gene>
<dbReference type="Proteomes" id="UP000215335">
    <property type="component" value="Unassembled WGS sequence"/>
</dbReference>
<dbReference type="Gene3D" id="3.30.420.10">
    <property type="entry name" value="Ribonuclease H-like superfamily/Ribonuclease H"/>
    <property type="match status" value="1"/>
</dbReference>
<dbReference type="InterPro" id="IPR036397">
    <property type="entry name" value="RNaseH_sf"/>
</dbReference>
<protein>
    <submittedName>
        <fullName evidence="1">Uncharacterized protein</fullName>
    </submittedName>
</protein>
<dbReference type="AlphaFoldDB" id="A0A232ESB4"/>
<sequence length="83" mass="9685">MPPRERDQTNRHVVMMKFAHIKFLDSFDYLHMDLSALPKAYGLGCGIEKETFPHLFNRPENQNYVGEMPPVESYLPDSMVVEK</sequence>
<proteinExistence type="predicted"/>
<keyword evidence="2" id="KW-1185">Reference proteome</keyword>
<reference evidence="1 2" key="1">
    <citation type="journal article" date="2017" name="Curr. Biol.">
        <title>The Evolution of Venom by Co-option of Single-Copy Genes.</title>
        <authorList>
            <person name="Martinson E.O."/>
            <person name="Mrinalini"/>
            <person name="Kelkar Y.D."/>
            <person name="Chang C.H."/>
            <person name="Werren J.H."/>
        </authorList>
    </citation>
    <scope>NUCLEOTIDE SEQUENCE [LARGE SCALE GENOMIC DNA]</scope>
    <source>
        <strain evidence="1 2">Alberta</strain>
        <tissue evidence="1">Whole body</tissue>
    </source>
</reference>
<comment type="caution">
    <text evidence="1">The sequence shown here is derived from an EMBL/GenBank/DDBJ whole genome shotgun (WGS) entry which is preliminary data.</text>
</comment>